<keyword evidence="6" id="KW-0812">Transmembrane</keyword>
<dbReference type="GO" id="GO:0005634">
    <property type="term" value="C:nucleus"/>
    <property type="evidence" value="ECO:0007669"/>
    <property type="project" value="TreeGrafter"/>
</dbReference>
<keyword evidence="1" id="KW-0479">Metal-binding</keyword>
<feature type="compositionally biased region" description="Basic and acidic residues" evidence="5">
    <location>
        <begin position="330"/>
        <end position="355"/>
    </location>
</feature>
<evidence type="ECO:0000256" key="5">
    <source>
        <dbReference type="SAM" id="MobiDB-lite"/>
    </source>
</evidence>
<dbReference type="PROSITE" id="PS50089">
    <property type="entry name" value="ZF_RING_2"/>
    <property type="match status" value="1"/>
</dbReference>
<gene>
    <name evidence="8" type="ORF">RI543_002746</name>
</gene>
<dbReference type="PANTHER" id="PTHR15898:SF13">
    <property type="entry name" value="BIFUNCTIONAL APOPTOSIS REGULATOR"/>
    <property type="match status" value="1"/>
</dbReference>
<dbReference type="PROSITE" id="PS00518">
    <property type="entry name" value="ZF_RING_1"/>
    <property type="match status" value="1"/>
</dbReference>
<evidence type="ECO:0000256" key="6">
    <source>
        <dbReference type="SAM" id="Phobius"/>
    </source>
</evidence>
<dbReference type="SUPFAM" id="SSF57850">
    <property type="entry name" value="RING/U-box"/>
    <property type="match status" value="1"/>
</dbReference>
<dbReference type="InterPro" id="IPR018957">
    <property type="entry name" value="Znf_C3HC4_RING-type"/>
</dbReference>
<proteinExistence type="predicted"/>
<dbReference type="EMBL" id="JAWIZZ010000045">
    <property type="protein sequence ID" value="KAK5780201.1"/>
    <property type="molecule type" value="Genomic_DNA"/>
</dbReference>
<dbReference type="InterPro" id="IPR001841">
    <property type="entry name" value="Znf_RING"/>
</dbReference>
<dbReference type="AlphaFoldDB" id="A0AAN7W359"/>
<dbReference type="Pfam" id="PF00097">
    <property type="entry name" value="zf-C3HC4"/>
    <property type="match status" value="1"/>
</dbReference>
<keyword evidence="6" id="KW-1133">Transmembrane helix</keyword>
<keyword evidence="2 4" id="KW-0863">Zinc-finger</keyword>
<keyword evidence="3" id="KW-0862">Zinc</keyword>
<dbReference type="Proteomes" id="UP001306508">
    <property type="component" value="Unassembled WGS sequence"/>
</dbReference>
<evidence type="ECO:0000313" key="8">
    <source>
        <dbReference type="EMBL" id="KAK5780201.1"/>
    </source>
</evidence>
<dbReference type="GO" id="GO:0061630">
    <property type="term" value="F:ubiquitin protein ligase activity"/>
    <property type="evidence" value="ECO:0007669"/>
    <property type="project" value="TreeGrafter"/>
</dbReference>
<dbReference type="InterPro" id="IPR013083">
    <property type="entry name" value="Znf_RING/FYVE/PHD"/>
</dbReference>
<feature type="compositionally biased region" description="Acidic residues" evidence="5">
    <location>
        <begin position="230"/>
        <end position="270"/>
    </location>
</feature>
<dbReference type="GO" id="GO:0043161">
    <property type="term" value="P:proteasome-mediated ubiquitin-dependent protein catabolic process"/>
    <property type="evidence" value="ECO:0007669"/>
    <property type="project" value="TreeGrafter"/>
</dbReference>
<feature type="domain" description="RING-type" evidence="7">
    <location>
        <begin position="29"/>
        <end position="71"/>
    </location>
</feature>
<feature type="compositionally biased region" description="Basic and acidic residues" evidence="5">
    <location>
        <begin position="283"/>
        <end position="298"/>
    </location>
</feature>
<feature type="transmembrane region" description="Helical" evidence="6">
    <location>
        <begin position="391"/>
        <end position="410"/>
    </location>
</feature>
<feature type="region of interest" description="Disordered" evidence="5">
    <location>
        <begin position="226"/>
        <end position="358"/>
    </location>
</feature>
<evidence type="ECO:0000256" key="2">
    <source>
        <dbReference type="ARBA" id="ARBA00022771"/>
    </source>
</evidence>
<comment type="caution">
    <text evidence="8">The sequence shown here is derived from an EMBL/GenBank/DDBJ whole genome shotgun (WGS) entry which is preliminary data.</text>
</comment>
<dbReference type="SMART" id="SM00184">
    <property type="entry name" value="RING"/>
    <property type="match status" value="1"/>
</dbReference>
<keyword evidence="9" id="KW-1185">Reference proteome</keyword>
<sequence>MNQVENLIQSLSKKKNKKIVENFLSSLQCHICHELINVPMMLTCGHIYCYMCLKNWFKTNETRRLGCPDCRKVAEVVPIFNAFLDNQLKFILDLIINDNQSKSSEWGKLLLERKEDETVYKNDIAKDTIFANVFKNSTLAIIDMDDDGIPRCGNCHWELDPDDMDDDEGENLCPHCHYRIRNDVITGGNSENVMSNSARNITNNLRGHEDEYSEGEYEEIIDEIRRFSDSDLEDDSDEEEENEEEEEEEEEEHDSDLDSFVASDDELSEAEESKSNRKRRHSKFIEDKSSEDSKREYSSDYNSDFYEHNDGDGFVSGDSLDDGNSIESNSDDHHTLSSDNEDTHFFTNPNRDEPSSKINNFLSSTTKYNDNIPGMSIGEAIKQHQNRKRRFTIWFTLSTLLSLFIGYKIIYKAVYLKMDSYIPLFPCNKFHKLTPKEEQKLNINNVKDFIYTKLMSKLTSHDFIKDHYGVPLRIPSTPHNQVINNDNDKNNNSNNNNKFQKFNIWCEDEDLVVFGILFKPNDDIRIDGNNKKWHLVPGLFKWKFSHQSVNIMERIQDILDFIGLKYDKIITPEVTYDTFKYEVPIHFNGNGDINIHDSINNDHHAMHICFNGELGIDDKSVVRFEGKYHVDVKFEEISLTRRENDGNLVKYILYNNNEK</sequence>
<name>A0AAN7W359_9SACH</name>
<dbReference type="GO" id="GO:0008270">
    <property type="term" value="F:zinc ion binding"/>
    <property type="evidence" value="ECO:0007669"/>
    <property type="project" value="UniProtKB-KW"/>
</dbReference>
<accession>A0AAN7W359</accession>
<organism evidence="8 9">
    <name type="scientific">Arxiozyma heterogenica</name>
    <dbReference type="NCBI Taxonomy" id="278026"/>
    <lineage>
        <taxon>Eukaryota</taxon>
        <taxon>Fungi</taxon>
        <taxon>Dikarya</taxon>
        <taxon>Ascomycota</taxon>
        <taxon>Saccharomycotina</taxon>
        <taxon>Saccharomycetes</taxon>
        <taxon>Saccharomycetales</taxon>
        <taxon>Saccharomycetaceae</taxon>
        <taxon>Arxiozyma</taxon>
    </lineage>
</organism>
<evidence type="ECO:0000259" key="7">
    <source>
        <dbReference type="PROSITE" id="PS50089"/>
    </source>
</evidence>
<dbReference type="Gene3D" id="3.30.40.10">
    <property type="entry name" value="Zinc/RING finger domain, C3HC4 (zinc finger)"/>
    <property type="match status" value="1"/>
</dbReference>
<evidence type="ECO:0000256" key="3">
    <source>
        <dbReference type="ARBA" id="ARBA00022833"/>
    </source>
</evidence>
<reference evidence="9" key="1">
    <citation type="submission" date="2023-07" db="EMBL/GenBank/DDBJ databases">
        <title>A draft genome of Kazachstania heterogenica Y-27499.</title>
        <authorList>
            <person name="Donic C."/>
            <person name="Kralova J.S."/>
            <person name="Fidel L."/>
            <person name="Ben-Dor S."/>
            <person name="Jung S."/>
        </authorList>
    </citation>
    <scope>NUCLEOTIDE SEQUENCE [LARGE SCALE GENOMIC DNA]</scope>
    <source>
        <strain evidence="9">Y27499</strain>
    </source>
</reference>
<keyword evidence="6" id="KW-0472">Membrane</keyword>
<dbReference type="InterPro" id="IPR017907">
    <property type="entry name" value="Znf_RING_CS"/>
</dbReference>
<evidence type="ECO:0000313" key="9">
    <source>
        <dbReference type="Proteomes" id="UP001306508"/>
    </source>
</evidence>
<evidence type="ECO:0000256" key="1">
    <source>
        <dbReference type="ARBA" id="ARBA00022723"/>
    </source>
</evidence>
<evidence type="ECO:0000256" key="4">
    <source>
        <dbReference type="PROSITE-ProRule" id="PRU00175"/>
    </source>
</evidence>
<protein>
    <recommendedName>
        <fullName evidence="7">RING-type domain-containing protein</fullName>
    </recommendedName>
</protein>
<dbReference type="PANTHER" id="PTHR15898">
    <property type="entry name" value="BIFUNCTIONAL APOPTOSIS REGULATOR"/>
    <property type="match status" value="1"/>
</dbReference>